<evidence type="ECO:0000256" key="4">
    <source>
        <dbReference type="ARBA" id="ARBA00023014"/>
    </source>
</evidence>
<protein>
    <submittedName>
        <fullName evidence="7">4Fe-4S dicluster domain-containing protein</fullName>
    </submittedName>
</protein>
<feature type="domain" description="4Fe-4S ferredoxin-type" evidence="6">
    <location>
        <begin position="595"/>
        <end position="624"/>
    </location>
</feature>
<dbReference type="InterPro" id="IPR050572">
    <property type="entry name" value="Fe-S_Ferredoxin"/>
</dbReference>
<comment type="caution">
    <text evidence="7">The sequence shown here is derived from an EMBL/GenBank/DDBJ whole genome shotgun (WGS) entry which is preliminary data.</text>
</comment>
<accession>A0A437K2J7</accession>
<keyword evidence="8" id="KW-1185">Reference proteome</keyword>
<dbReference type="PANTHER" id="PTHR43687:SF4">
    <property type="entry name" value="BLR5484 PROTEIN"/>
    <property type="match status" value="1"/>
</dbReference>
<evidence type="ECO:0000256" key="2">
    <source>
        <dbReference type="ARBA" id="ARBA00022723"/>
    </source>
</evidence>
<keyword evidence="1" id="KW-0004">4Fe-4S</keyword>
<dbReference type="EMBL" id="SACT01000001">
    <property type="protein sequence ID" value="RVT54505.1"/>
    <property type="molecule type" value="Genomic_DNA"/>
</dbReference>
<keyword evidence="4" id="KW-0411">Iron-sulfur</keyword>
<dbReference type="GO" id="GO:0046872">
    <property type="term" value="F:metal ion binding"/>
    <property type="evidence" value="ECO:0007669"/>
    <property type="project" value="UniProtKB-KW"/>
</dbReference>
<evidence type="ECO:0000313" key="8">
    <source>
        <dbReference type="Proteomes" id="UP000288178"/>
    </source>
</evidence>
<dbReference type="Pfam" id="PF13187">
    <property type="entry name" value="Fer4_9"/>
    <property type="match status" value="1"/>
</dbReference>
<dbReference type="OrthoDB" id="9808559at2"/>
<feature type="region of interest" description="Disordered" evidence="5">
    <location>
        <begin position="351"/>
        <end position="371"/>
    </location>
</feature>
<feature type="domain" description="4Fe-4S ferredoxin-type" evidence="6">
    <location>
        <begin position="374"/>
        <end position="403"/>
    </location>
</feature>
<dbReference type="Pfam" id="PF00037">
    <property type="entry name" value="Fer4"/>
    <property type="match status" value="1"/>
</dbReference>
<reference evidence="7 8" key="1">
    <citation type="submission" date="2019-01" db="EMBL/GenBank/DDBJ databases">
        <authorList>
            <person name="Chen W.-M."/>
        </authorList>
    </citation>
    <scope>NUCLEOTIDE SEQUENCE [LARGE SCALE GENOMIC DNA]</scope>
    <source>
        <strain evidence="7 8">ICH-3</strain>
    </source>
</reference>
<feature type="domain" description="4Fe-4S ferredoxin-type" evidence="6">
    <location>
        <begin position="626"/>
        <end position="655"/>
    </location>
</feature>
<dbReference type="AlphaFoldDB" id="A0A437K2J7"/>
<keyword evidence="3" id="KW-0408">Iron</keyword>
<evidence type="ECO:0000313" key="7">
    <source>
        <dbReference type="EMBL" id="RVT54505.1"/>
    </source>
</evidence>
<dbReference type="Gene3D" id="3.30.70.20">
    <property type="match status" value="3"/>
</dbReference>
<evidence type="ECO:0000256" key="1">
    <source>
        <dbReference type="ARBA" id="ARBA00022485"/>
    </source>
</evidence>
<gene>
    <name evidence="7" type="ORF">ENE75_04205</name>
</gene>
<dbReference type="InterPro" id="IPR017896">
    <property type="entry name" value="4Fe4S_Fe-S-bd"/>
</dbReference>
<keyword evidence="2" id="KW-0479">Metal-binding</keyword>
<dbReference type="PROSITE" id="PS00198">
    <property type="entry name" value="4FE4S_FER_1"/>
    <property type="match status" value="3"/>
</dbReference>
<dbReference type="Pfam" id="PF12838">
    <property type="entry name" value="Fer4_7"/>
    <property type="match status" value="1"/>
</dbReference>
<dbReference type="PROSITE" id="PS51379">
    <property type="entry name" value="4FE4S_FER_2"/>
    <property type="match status" value="4"/>
</dbReference>
<dbReference type="GO" id="GO:0051539">
    <property type="term" value="F:4 iron, 4 sulfur cluster binding"/>
    <property type="evidence" value="ECO:0007669"/>
    <property type="project" value="UniProtKB-KW"/>
</dbReference>
<name>A0A437K2J7_9BURK</name>
<dbReference type="SUPFAM" id="SSF54862">
    <property type="entry name" value="4Fe-4S ferredoxins"/>
    <property type="match status" value="1"/>
</dbReference>
<evidence type="ECO:0000256" key="5">
    <source>
        <dbReference type="SAM" id="MobiDB-lite"/>
    </source>
</evidence>
<dbReference type="Proteomes" id="UP000288178">
    <property type="component" value="Unassembled WGS sequence"/>
</dbReference>
<organism evidence="7 8">
    <name type="scientific">Rubrivivax albus</name>
    <dbReference type="NCBI Taxonomy" id="2499835"/>
    <lineage>
        <taxon>Bacteria</taxon>
        <taxon>Pseudomonadati</taxon>
        <taxon>Pseudomonadota</taxon>
        <taxon>Betaproteobacteria</taxon>
        <taxon>Burkholderiales</taxon>
        <taxon>Sphaerotilaceae</taxon>
        <taxon>Rubrivivax</taxon>
    </lineage>
</organism>
<evidence type="ECO:0000256" key="3">
    <source>
        <dbReference type="ARBA" id="ARBA00023004"/>
    </source>
</evidence>
<sequence length="736" mass="78282">MMKTLICDCNRTMPLDLPAIARALEKTPNASADGLETGHTLLCRREASAFQRAAKATTASAEPLLVGCTQEQRLFLELNAQTEGAASVQERPIRFVNLRETGGWSRDAASATPKLAALIAAAQLPDPEPVGTVSYRSEGRCLVIGAAEPAARAAALLGDRLDLTLLVDGGALPQRGEHAVQAGRLTHLRGWLGAFEAEWTSGNPIDLDLCTRCNACIDACPEGAIDFSYQVDLSRCRSHRDCVRVCDAAGAIDFAREPLQVKERFDLVLDLRPAPAFTQHAKPQGYFHVGADPVALAGAVVELRDAVGSFEKPRFFRYEHKLCAHSRNEKVGCSACIDVCSASAIRSDASMKGKVQARGPRPVGESARPQPVTGGIVVDPHLCVGCGACSTVCPSGALGFAYPGTVDQGRRLRTLLTTYRHAGGKAPAVLLHSDGAGARLVEELGRAARVDADVRGVPARVLPVGVWHTASWGLDLWLSAIAQGATQVWVLLTDEEAPAYREALAQQMAVGQAILTGLGYAGTHLRLIETRDARDLAALDTALAEPAATTVSRPGTFAVQADKRATLDLALDHLLACAPQAAETIALPAEGAPFGTLAVDTERCTMCLSCVGACPKSALADNPERPQLRFVESSCVQCGLCEKTCPENAITLQPRLWLADGGKARRQMRVLHEVEPYACVRCGKPFGTLRAIEAMIGKLAGHAAFQGKAADRLKMCGDCRVIDLHSDPGEVRITDL</sequence>
<proteinExistence type="predicted"/>
<feature type="domain" description="4Fe-4S ferredoxin-type" evidence="6">
    <location>
        <begin position="201"/>
        <end position="230"/>
    </location>
</feature>
<evidence type="ECO:0000259" key="6">
    <source>
        <dbReference type="PROSITE" id="PS51379"/>
    </source>
</evidence>
<dbReference type="PANTHER" id="PTHR43687">
    <property type="entry name" value="ADENYLYLSULFATE REDUCTASE, BETA SUBUNIT"/>
    <property type="match status" value="1"/>
</dbReference>
<dbReference type="InterPro" id="IPR017900">
    <property type="entry name" value="4Fe4S_Fe_S_CS"/>
</dbReference>